<dbReference type="Gene3D" id="1.20.5.780">
    <property type="entry name" value="Single helix bin"/>
    <property type="match status" value="1"/>
</dbReference>
<dbReference type="GO" id="GO:0006355">
    <property type="term" value="P:regulation of DNA-templated transcription"/>
    <property type="evidence" value="ECO:0007669"/>
    <property type="project" value="InterPro"/>
</dbReference>
<organism evidence="3 4">
    <name type="scientific">Rosistilla oblonga</name>
    <dbReference type="NCBI Taxonomy" id="2527990"/>
    <lineage>
        <taxon>Bacteria</taxon>
        <taxon>Pseudomonadati</taxon>
        <taxon>Planctomycetota</taxon>
        <taxon>Planctomycetia</taxon>
        <taxon>Pirellulales</taxon>
        <taxon>Pirellulaceae</taxon>
        <taxon>Rosistilla</taxon>
    </lineage>
</organism>
<evidence type="ECO:0000256" key="1">
    <source>
        <dbReference type="ARBA" id="ARBA00022649"/>
    </source>
</evidence>
<keyword evidence="1" id="KW-1277">Toxin-antitoxin system</keyword>
<dbReference type="Pfam" id="PF08681">
    <property type="entry name" value="TacA1"/>
    <property type="match status" value="1"/>
</dbReference>
<gene>
    <name evidence="3" type="ORF">Mal33_05440</name>
</gene>
<name>A0A518INB3_9BACT</name>
<accession>A0A518INB3</accession>
<comment type="similarity">
    <text evidence="2">Belongs to the TacA antitoxin family.</text>
</comment>
<dbReference type="InterPro" id="IPR010985">
    <property type="entry name" value="Ribbon_hlx_hlx"/>
</dbReference>
<dbReference type="EMBL" id="CP036318">
    <property type="protein sequence ID" value="QDV54589.1"/>
    <property type="molecule type" value="Genomic_DNA"/>
</dbReference>
<dbReference type="InterPro" id="IPR014795">
    <property type="entry name" value="TacA_1-like"/>
</dbReference>
<protein>
    <recommendedName>
        <fullName evidence="5">DUF1778 domain-containing protein</fullName>
    </recommendedName>
</protein>
<sequence>MQKTSSLMVRLDEQSKATLSAAAELRRISVSDYVRSVVVGQAERELAAAEAQTVAMTAEEQLQFWNALAKPPKLSKAQKELGAMMRGEA</sequence>
<evidence type="ECO:0008006" key="5">
    <source>
        <dbReference type="Google" id="ProtNLM"/>
    </source>
</evidence>
<keyword evidence="4" id="KW-1185">Reference proteome</keyword>
<dbReference type="RefSeq" id="WP_145282183.1">
    <property type="nucleotide sequence ID" value="NZ_CP036318.1"/>
</dbReference>
<evidence type="ECO:0000313" key="3">
    <source>
        <dbReference type="EMBL" id="QDV54589.1"/>
    </source>
</evidence>
<dbReference type="SUPFAM" id="SSF47598">
    <property type="entry name" value="Ribbon-helix-helix"/>
    <property type="match status" value="1"/>
</dbReference>
<evidence type="ECO:0000256" key="2">
    <source>
        <dbReference type="ARBA" id="ARBA00049988"/>
    </source>
</evidence>
<dbReference type="AlphaFoldDB" id="A0A518INB3"/>
<reference evidence="3 4" key="1">
    <citation type="submission" date="2019-02" db="EMBL/GenBank/DDBJ databases">
        <title>Deep-cultivation of Planctomycetes and their phenomic and genomic characterization uncovers novel biology.</title>
        <authorList>
            <person name="Wiegand S."/>
            <person name="Jogler M."/>
            <person name="Boedeker C."/>
            <person name="Pinto D."/>
            <person name="Vollmers J."/>
            <person name="Rivas-Marin E."/>
            <person name="Kohn T."/>
            <person name="Peeters S.H."/>
            <person name="Heuer A."/>
            <person name="Rast P."/>
            <person name="Oberbeckmann S."/>
            <person name="Bunk B."/>
            <person name="Jeske O."/>
            <person name="Meyerdierks A."/>
            <person name="Storesund J.E."/>
            <person name="Kallscheuer N."/>
            <person name="Luecker S."/>
            <person name="Lage O.M."/>
            <person name="Pohl T."/>
            <person name="Merkel B.J."/>
            <person name="Hornburger P."/>
            <person name="Mueller R.-W."/>
            <person name="Bruemmer F."/>
            <person name="Labrenz M."/>
            <person name="Spormann A.M."/>
            <person name="Op den Camp H."/>
            <person name="Overmann J."/>
            <person name="Amann R."/>
            <person name="Jetten M.S.M."/>
            <person name="Mascher T."/>
            <person name="Medema M.H."/>
            <person name="Devos D.P."/>
            <person name="Kaster A.-K."/>
            <person name="Ovreas L."/>
            <person name="Rohde M."/>
            <person name="Galperin M.Y."/>
            <person name="Jogler C."/>
        </authorList>
    </citation>
    <scope>NUCLEOTIDE SEQUENCE [LARGE SCALE GENOMIC DNA]</scope>
    <source>
        <strain evidence="3 4">Mal33</strain>
    </source>
</reference>
<evidence type="ECO:0000313" key="4">
    <source>
        <dbReference type="Proteomes" id="UP000316770"/>
    </source>
</evidence>
<proteinExistence type="inferred from homology"/>
<dbReference type="Proteomes" id="UP000316770">
    <property type="component" value="Chromosome"/>
</dbReference>